<reference evidence="5" key="1">
    <citation type="journal article" date="2019" name="Int. J. Syst. Evol. Microbiol.">
        <title>The Global Catalogue of Microorganisms (GCM) 10K type strain sequencing project: providing services to taxonomists for standard genome sequencing and annotation.</title>
        <authorList>
            <consortium name="The Broad Institute Genomics Platform"/>
            <consortium name="The Broad Institute Genome Sequencing Center for Infectious Disease"/>
            <person name="Wu L."/>
            <person name="Ma J."/>
        </authorList>
    </citation>
    <scope>NUCLEOTIDE SEQUENCE [LARGE SCALE GENOMIC DNA]</scope>
    <source>
        <strain evidence="5">CGMCC 1.15044</strain>
    </source>
</reference>
<dbReference type="Pfam" id="PF00496">
    <property type="entry name" value="SBP_bac_5"/>
    <property type="match status" value="1"/>
</dbReference>
<accession>A0ABQ1FL30</accession>
<dbReference type="Gene3D" id="3.10.105.10">
    <property type="entry name" value="Dipeptide-binding Protein, Domain 3"/>
    <property type="match status" value="1"/>
</dbReference>
<dbReference type="Proteomes" id="UP000609323">
    <property type="component" value="Unassembled WGS sequence"/>
</dbReference>
<evidence type="ECO:0000313" key="5">
    <source>
        <dbReference type="Proteomes" id="UP000609323"/>
    </source>
</evidence>
<comment type="caution">
    <text evidence="4">The sequence shown here is derived from an EMBL/GenBank/DDBJ whole genome shotgun (WGS) entry which is preliminary data.</text>
</comment>
<gene>
    <name evidence="4" type="primary">oppA</name>
    <name evidence="4" type="ORF">GCM10010917_01800</name>
</gene>
<dbReference type="PROSITE" id="PS51257">
    <property type="entry name" value="PROKAR_LIPOPROTEIN"/>
    <property type="match status" value="1"/>
</dbReference>
<evidence type="ECO:0000256" key="2">
    <source>
        <dbReference type="SAM" id="SignalP"/>
    </source>
</evidence>
<evidence type="ECO:0000259" key="3">
    <source>
        <dbReference type="Pfam" id="PF00496"/>
    </source>
</evidence>
<dbReference type="Gene3D" id="3.40.190.10">
    <property type="entry name" value="Periplasmic binding protein-like II"/>
    <property type="match status" value="1"/>
</dbReference>
<organism evidence="4 5">
    <name type="scientific">Paenibacillus physcomitrellae</name>
    <dbReference type="NCBI Taxonomy" id="1619311"/>
    <lineage>
        <taxon>Bacteria</taxon>
        <taxon>Bacillati</taxon>
        <taxon>Bacillota</taxon>
        <taxon>Bacilli</taxon>
        <taxon>Bacillales</taxon>
        <taxon>Paenibacillaceae</taxon>
        <taxon>Paenibacillus</taxon>
    </lineage>
</organism>
<feature type="chain" id="PRO_5047086442" evidence="2">
    <location>
        <begin position="22"/>
        <end position="567"/>
    </location>
</feature>
<proteinExistence type="predicted"/>
<dbReference type="CDD" id="cd08504">
    <property type="entry name" value="PBP2_OppA"/>
    <property type="match status" value="1"/>
</dbReference>
<evidence type="ECO:0000256" key="1">
    <source>
        <dbReference type="SAM" id="MobiDB-lite"/>
    </source>
</evidence>
<dbReference type="EMBL" id="BMHF01000001">
    <property type="protein sequence ID" value="GGA20741.1"/>
    <property type="molecule type" value="Genomic_DNA"/>
</dbReference>
<feature type="region of interest" description="Disordered" evidence="1">
    <location>
        <begin position="29"/>
        <end position="48"/>
    </location>
</feature>
<evidence type="ECO:0000313" key="4">
    <source>
        <dbReference type="EMBL" id="GGA20741.1"/>
    </source>
</evidence>
<keyword evidence="2" id="KW-0732">Signal</keyword>
<dbReference type="SUPFAM" id="SSF53850">
    <property type="entry name" value="Periplasmic binding protein-like II"/>
    <property type="match status" value="1"/>
</dbReference>
<feature type="compositionally biased region" description="Low complexity" evidence="1">
    <location>
        <begin position="29"/>
        <end position="47"/>
    </location>
</feature>
<dbReference type="InterPro" id="IPR039424">
    <property type="entry name" value="SBP_5"/>
</dbReference>
<feature type="domain" description="Solute-binding protein family 5" evidence="3">
    <location>
        <begin position="100"/>
        <end position="487"/>
    </location>
</feature>
<protein>
    <submittedName>
        <fullName evidence="4">Oligopeptide-binding protein OppA</fullName>
    </submittedName>
</protein>
<dbReference type="PANTHER" id="PTHR30290">
    <property type="entry name" value="PERIPLASMIC BINDING COMPONENT OF ABC TRANSPORTER"/>
    <property type="match status" value="1"/>
</dbReference>
<dbReference type="PIRSF" id="PIRSF002741">
    <property type="entry name" value="MppA"/>
    <property type="match status" value="1"/>
</dbReference>
<dbReference type="InterPro" id="IPR000914">
    <property type="entry name" value="SBP_5_dom"/>
</dbReference>
<dbReference type="RefSeq" id="WP_094093588.1">
    <property type="nucleotide sequence ID" value="NZ_BMHF01000001.1"/>
</dbReference>
<keyword evidence="5" id="KW-1185">Reference proteome</keyword>
<feature type="signal peptide" evidence="2">
    <location>
        <begin position="1"/>
        <end position="21"/>
    </location>
</feature>
<name>A0ABQ1FL30_9BACL</name>
<dbReference type="PANTHER" id="PTHR30290:SF79">
    <property type="entry name" value="DIPEPTIDE-BINDING PROTEIN DPPE"/>
    <property type="match status" value="1"/>
</dbReference>
<sequence length="567" mass="63429">MKKQRWLVLLTLVLAVSFVLAACGSNNNNSAANSGNEGSNTGSSNAGGEEKLAADQTLRINFAADVPTFDPAQAQDNQAHTALNLMYEGLVRVDENSKEVPGVAESWKSDSTGKIYTFQLRKDAKWSNGDPVTANDFVFAWQRVLDPKTQPAPAYAYQLYYLKNAQAYNEGKITDFSQVGVKAVDDYTLEVTLENTTPYFINLTSFYTYFPVHKSVADNDKWATDPSTMITNGPFTLTGLVTGQSMEFTKNPNYWDNKDIKLDKIKATVVNSAATEVLSYQSGELDRAGQPNGNIPADQIPILKDQFKDEFHIDPVASLYYYEFNTKAKPFDNAKIRKAFSMAIDRQSIVDNVTKAGQVPAFGLIPPGINGAEKSFREEYPEDYFKEDVTEAKKLLQEGMAEEGITSLPPITLTYNTDDNHKKIALAVTDMWKKNLGVDVKIENQEWGVFIKNRQSGDYQVARAGWVPDYNDPMTFIDMWTTQSGNNDIKLNDPTYDALVADAYKNSDNKARMEDFRKAEQILIGDQMGIMPIYYYTNPALIKPYLKGVTLDYSGSVDYSRAYLLEH</sequence>
<dbReference type="Gene3D" id="3.90.76.10">
    <property type="entry name" value="Dipeptide-binding Protein, Domain 1"/>
    <property type="match status" value="1"/>
</dbReference>
<dbReference type="InterPro" id="IPR030678">
    <property type="entry name" value="Peptide/Ni-bd"/>
</dbReference>